<evidence type="ECO:0000259" key="7">
    <source>
        <dbReference type="PROSITE" id="PS50977"/>
    </source>
</evidence>
<evidence type="ECO:0000313" key="8">
    <source>
        <dbReference type="EMBL" id="UZD55928.1"/>
    </source>
</evidence>
<evidence type="ECO:0000256" key="6">
    <source>
        <dbReference type="SAM" id="MobiDB-lite"/>
    </source>
</evidence>
<dbReference type="PROSITE" id="PS50977">
    <property type="entry name" value="HTH_TETR_2"/>
    <property type="match status" value="1"/>
</dbReference>
<evidence type="ECO:0000256" key="4">
    <source>
        <dbReference type="ARBA" id="ARBA00023163"/>
    </source>
</evidence>
<dbReference type="EMBL" id="CP110257">
    <property type="protein sequence ID" value="UZD55928.1"/>
    <property type="molecule type" value="Genomic_DNA"/>
</dbReference>
<reference evidence="8" key="1">
    <citation type="submission" date="2022-10" db="EMBL/GenBank/DDBJ databases">
        <title>Complete genome sequence of Schlegelella aquatica LMG 23380.</title>
        <authorList>
            <person name="Musilova J."/>
            <person name="Kourilova X."/>
            <person name="Bezdicek M."/>
            <person name="Hermankova K."/>
            <person name="Obruca S."/>
            <person name="Sedlar K."/>
        </authorList>
    </citation>
    <scope>NUCLEOTIDE SEQUENCE</scope>
    <source>
        <strain evidence="8">LMG 23380</strain>
    </source>
</reference>
<keyword evidence="4" id="KW-0804">Transcription</keyword>
<dbReference type="InterPro" id="IPR050109">
    <property type="entry name" value="HTH-type_TetR-like_transc_reg"/>
</dbReference>
<dbReference type="Pfam" id="PF17932">
    <property type="entry name" value="TetR_C_24"/>
    <property type="match status" value="1"/>
</dbReference>
<keyword evidence="3 5" id="KW-0238">DNA-binding</keyword>
<evidence type="ECO:0000313" key="9">
    <source>
        <dbReference type="Proteomes" id="UP001163266"/>
    </source>
</evidence>
<dbReference type="InterPro" id="IPR009057">
    <property type="entry name" value="Homeodomain-like_sf"/>
</dbReference>
<proteinExistence type="predicted"/>
<dbReference type="InterPro" id="IPR041490">
    <property type="entry name" value="KstR2_TetR_C"/>
</dbReference>
<keyword evidence="2" id="KW-0805">Transcription regulation</keyword>
<dbReference type="SUPFAM" id="SSF48498">
    <property type="entry name" value="Tetracyclin repressor-like, C-terminal domain"/>
    <property type="match status" value="1"/>
</dbReference>
<dbReference type="InterPro" id="IPR036271">
    <property type="entry name" value="Tet_transcr_reg_TetR-rel_C_sf"/>
</dbReference>
<evidence type="ECO:0000256" key="5">
    <source>
        <dbReference type="PROSITE-ProRule" id="PRU00335"/>
    </source>
</evidence>
<dbReference type="RefSeq" id="WP_264893681.1">
    <property type="nucleotide sequence ID" value="NZ_CP110257.1"/>
</dbReference>
<dbReference type="Gene3D" id="1.10.10.60">
    <property type="entry name" value="Homeodomain-like"/>
    <property type="match status" value="1"/>
</dbReference>
<keyword evidence="1" id="KW-0678">Repressor</keyword>
<protein>
    <submittedName>
        <fullName evidence="8">TetR/AcrR family transcriptional regulator</fullName>
    </submittedName>
</protein>
<accession>A0ABY6MV85</accession>
<dbReference type="Gene3D" id="1.10.357.10">
    <property type="entry name" value="Tetracycline Repressor, domain 2"/>
    <property type="match status" value="1"/>
</dbReference>
<feature type="region of interest" description="Disordered" evidence="6">
    <location>
        <begin position="206"/>
        <end position="228"/>
    </location>
</feature>
<keyword evidence="9" id="KW-1185">Reference proteome</keyword>
<dbReference type="PANTHER" id="PTHR30055:SF175">
    <property type="entry name" value="HTH-TYPE TRANSCRIPTIONAL REPRESSOR KSTR2"/>
    <property type="match status" value="1"/>
</dbReference>
<organism evidence="8 9">
    <name type="scientific">Caldimonas aquatica</name>
    <dbReference type="NCBI Taxonomy" id="376175"/>
    <lineage>
        <taxon>Bacteria</taxon>
        <taxon>Pseudomonadati</taxon>
        <taxon>Pseudomonadota</taxon>
        <taxon>Betaproteobacteria</taxon>
        <taxon>Burkholderiales</taxon>
        <taxon>Sphaerotilaceae</taxon>
        <taxon>Caldimonas</taxon>
    </lineage>
</organism>
<dbReference type="Proteomes" id="UP001163266">
    <property type="component" value="Chromosome"/>
</dbReference>
<dbReference type="PANTHER" id="PTHR30055">
    <property type="entry name" value="HTH-TYPE TRANSCRIPTIONAL REGULATOR RUTR"/>
    <property type="match status" value="1"/>
</dbReference>
<dbReference type="PRINTS" id="PR00455">
    <property type="entry name" value="HTHTETR"/>
</dbReference>
<evidence type="ECO:0000256" key="3">
    <source>
        <dbReference type="ARBA" id="ARBA00023125"/>
    </source>
</evidence>
<evidence type="ECO:0000256" key="1">
    <source>
        <dbReference type="ARBA" id="ARBA00022491"/>
    </source>
</evidence>
<feature type="domain" description="HTH tetR-type" evidence="7">
    <location>
        <begin position="16"/>
        <end position="76"/>
    </location>
</feature>
<gene>
    <name evidence="8" type="ORF">OMP39_04940</name>
</gene>
<evidence type="ECO:0000256" key="2">
    <source>
        <dbReference type="ARBA" id="ARBA00023015"/>
    </source>
</evidence>
<dbReference type="Pfam" id="PF00440">
    <property type="entry name" value="TetR_N"/>
    <property type="match status" value="1"/>
</dbReference>
<dbReference type="InterPro" id="IPR001647">
    <property type="entry name" value="HTH_TetR"/>
</dbReference>
<feature type="DNA-binding region" description="H-T-H motif" evidence="5">
    <location>
        <begin position="39"/>
        <end position="58"/>
    </location>
</feature>
<dbReference type="SUPFAM" id="SSF46689">
    <property type="entry name" value="Homeodomain-like"/>
    <property type="match status" value="1"/>
</dbReference>
<name>A0ABY6MV85_9BURK</name>
<sequence length="228" mass="25711">MRSPWVKSRNRDEERELKREAVLRTAARLFSEQGFHATSLDEVAEQLQVTKPTLYYYIKSKDEILFECVRIGLEMVTDSLARATASGGSAVDQLVECMRAYGRVVTMDYGRCVIRVGEDPLPPDSRRKLRALKARIDRVFRDLVRQGVAEGSLAPCDPKLTAFTLAGALSWIGRWYQPQGALAPEEVIEPCIRTLLAGLLRRPEEPVPRRAAAPARRDASRSRRRSVT</sequence>